<gene>
    <name evidence="2" type="ORF">ES319_A10G195300v1</name>
</gene>
<evidence type="ECO:0000313" key="3">
    <source>
        <dbReference type="Proteomes" id="UP000327439"/>
    </source>
</evidence>
<sequence length="55" mass="6420">MANGADDGQIWYTPTEEKRRLWSEGLGGAFFERYLLMSCAIYVFNMLNVLVVRTW</sequence>
<reference evidence="3" key="1">
    <citation type="journal article" date="2020" name="Nat. Genet.">
        <title>Genomic diversifications of five Gossypium allopolyploid species and their impact on cotton improvement.</title>
        <authorList>
            <person name="Chen Z.J."/>
            <person name="Sreedasyam A."/>
            <person name="Ando A."/>
            <person name="Song Q."/>
            <person name="De Santiago L.M."/>
            <person name="Hulse-Kemp A.M."/>
            <person name="Ding M."/>
            <person name="Ye W."/>
            <person name="Kirkbride R.C."/>
            <person name="Jenkins J."/>
            <person name="Plott C."/>
            <person name="Lovell J."/>
            <person name="Lin Y.M."/>
            <person name="Vaughn R."/>
            <person name="Liu B."/>
            <person name="Simpson S."/>
            <person name="Scheffler B.E."/>
            <person name="Wen L."/>
            <person name="Saski C.A."/>
            <person name="Grover C.E."/>
            <person name="Hu G."/>
            <person name="Conover J.L."/>
            <person name="Carlson J.W."/>
            <person name="Shu S."/>
            <person name="Boston L.B."/>
            <person name="Williams M."/>
            <person name="Peterson D.G."/>
            <person name="McGee K."/>
            <person name="Jones D.C."/>
            <person name="Wendel J.F."/>
            <person name="Stelly D.M."/>
            <person name="Grimwood J."/>
            <person name="Schmutz J."/>
        </authorList>
    </citation>
    <scope>NUCLEOTIDE SEQUENCE [LARGE SCALE GENOMIC DNA]</scope>
    <source>
        <strain evidence="3">cv. 3-79</strain>
    </source>
</reference>
<keyword evidence="1" id="KW-0812">Transmembrane</keyword>
<evidence type="ECO:0000256" key="1">
    <source>
        <dbReference type="SAM" id="Phobius"/>
    </source>
</evidence>
<name>A0A5J5U5P8_GOSBA</name>
<proteinExistence type="predicted"/>
<accession>A0A5J5U5P8</accession>
<organism evidence="2 3">
    <name type="scientific">Gossypium barbadense</name>
    <name type="common">Sea Island cotton</name>
    <name type="synonym">Hibiscus barbadensis</name>
    <dbReference type="NCBI Taxonomy" id="3634"/>
    <lineage>
        <taxon>Eukaryota</taxon>
        <taxon>Viridiplantae</taxon>
        <taxon>Streptophyta</taxon>
        <taxon>Embryophyta</taxon>
        <taxon>Tracheophyta</taxon>
        <taxon>Spermatophyta</taxon>
        <taxon>Magnoliopsida</taxon>
        <taxon>eudicotyledons</taxon>
        <taxon>Gunneridae</taxon>
        <taxon>Pentapetalae</taxon>
        <taxon>rosids</taxon>
        <taxon>malvids</taxon>
        <taxon>Malvales</taxon>
        <taxon>Malvaceae</taxon>
        <taxon>Malvoideae</taxon>
        <taxon>Gossypium</taxon>
    </lineage>
</organism>
<dbReference type="AlphaFoldDB" id="A0A5J5U5P8"/>
<keyword evidence="3" id="KW-1185">Reference proteome</keyword>
<keyword evidence="1" id="KW-1133">Transmembrane helix</keyword>
<keyword evidence="1" id="KW-0472">Membrane</keyword>
<protein>
    <submittedName>
        <fullName evidence="2">Uncharacterized protein</fullName>
    </submittedName>
</protein>
<feature type="transmembrane region" description="Helical" evidence="1">
    <location>
        <begin position="34"/>
        <end position="52"/>
    </location>
</feature>
<evidence type="ECO:0000313" key="2">
    <source>
        <dbReference type="EMBL" id="KAB2063110.1"/>
    </source>
</evidence>
<dbReference type="EMBL" id="CM018211">
    <property type="protein sequence ID" value="KAB2063110.1"/>
    <property type="molecule type" value="Genomic_DNA"/>
</dbReference>
<dbReference type="Proteomes" id="UP000327439">
    <property type="component" value="Chromosome A10"/>
</dbReference>